<evidence type="ECO:0000259" key="10">
    <source>
        <dbReference type="Pfam" id="PF22421"/>
    </source>
</evidence>
<evidence type="ECO:0000256" key="4">
    <source>
        <dbReference type="ARBA" id="ARBA00022884"/>
    </source>
</evidence>
<evidence type="ECO:0000256" key="1">
    <source>
        <dbReference type="ARBA" id="ARBA00022598"/>
    </source>
</evidence>
<dbReference type="NCBIfam" id="TIGR00234">
    <property type="entry name" value="tyrS"/>
    <property type="match status" value="1"/>
</dbReference>
<feature type="short sequence motif" description="'KMSKS' region" evidence="8">
    <location>
        <begin position="232"/>
        <end position="236"/>
    </location>
</feature>
<evidence type="ECO:0000256" key="5">
    <source>
        <dbReference type="ARBA" id="ARBA00022917"/>
    </source>
</evidence>
<reference evidence="11" key="1">
    <citation type="submission" date="2022-07" db="EMBL/GenBank/DDBJ databases">
        <title>Genome sequencing of Photobacterium atrarenae GJH2-4.</title>
        <authorList>
            <person name="Park S.-J."/>
        </authorList>
    </citation>
    <scope>NUCLEOTIDE SEQUENCE</scope>
    <source>
        <strain evidence="11">GJH2-4</strain>
    </source>
</reference>
<evidence type="ECO:0000256" key="6">
    <source>
        <dbReference type="ARBA" id="ARBA00023146"/>
    </source>
</evidence>
<evidence type="ECO:0000256" key="7">
    <source>
        <dbReference type="ARBA" id="ARBA00048248"/>
    </source>
</evidence>
<evidence type="ECO:0000256" key="2">
    <source>
        <dbReference type="ARBA" id="ARBA00022741"/>
    </source>
</evidence>
<dbReference type="EC" id="6.1.1.1" evidence="8"/>
<keyword evidence="4 9" id="KW-0694">RNA-binding</keyword>
<dbReference type="PANTHER" id="PTHR11766">
    <property type="entry name" value="TYROSYL-TRNA SYNTHETASE"/>
    <property type="match status" value="1"/>
</dbReference>
<dbReference type="CDD" id="cd00165">
    <property type="entry name" value="S4"/>
    <property type="match status" value="1"/>
</dbReference>
<dbReference type="Pfam" id="PF22421">
    <property type="entry name" value="SYY_C-terminal"/>
    <property type="match status" value="1"/>
</dbReference>
<dbReference type="GO" id="GO:0004831">
    <property type="term" value="F:tyrosine-tRNA ligase activity"/>
    <property type="evidence" value="ECO:0007669"/>
    <property type="project" value="UniProtKB-EC"/>
</dbReference>
<feature type="binding site" evidence="8">
    <location>
        <position position="35"/>
    </location>
    <ligand>
        <name>L-tyrosine</name>
        <dbReference type="ChEBI" id="CHEBI:58315"/>
    </ligand>
</feature>
<evidence type="ECO:0000313" key="12">
    <source>
        <dbReference type="Proteomes" id="UP001057998"/>
    </source>
</evidence>
<gene>
    <name evidence="8 11" type="primary">tyrS</name>
    <name evidence="11" type="ORF">NNL38_04210</name>
</gene>
<name>A0ABY5GHQ3_9GAMM</name>
<feature type="domain" description="Tyrosine--tRNA ligase SYY-like C-terminal" evidence="10">
    <location>
        <begin position="343"/>
        <end position="425"/>
    </location>
</feature>
<evidence type="ECO:0000256" key="9">
    <source>
        <dbReference type="PROSITE-ProRule" id="PRU00182"/>
    </source>
</evidence>
<dbReference type="PANTHER" id="PTHR11766:SF0">
    <property type="entry name" value="TYROSINE--TRNA LIGASE, MITOCHONDRIAL"/>
    <property type="match status" value="1"/>
</dbReference>
<dbReference type="Pfam" id="PF00579">
    <property type="entry name" value="tRNA-synt_1b"/>
    <property type="match status" value="1"/>
</dbReference>
<dbReference type="InterPro" id="IPR036986">
    <property type="entry name" value="S4_RNA-bd_sf"/>
</dbReference>
<dbReference type="InterPro" id="IPR024088">
    <property type="entry name" value="Tyr-tRNA-ligase_bac-type"/>
</dbReference>
<dbReference type="Gene3D" id="3.10.290.10">
    <property type="entry name" value="RNA-binding S4 domain"/>
    <property type="match status" value="1"/>
</dbReference>
<keyword evidence="3 8" id="KW-0067">ATP-binding</keyword>
<dbReference type="Proteomes" id="UP001057998">
    <property type="component" value="Chromosome 1"/>
</dbReference>
<dbReference type="PROSITE" id="PS00178">
    <property type="entry name" value="AA_TRNA_LIGASE_I"/>
    <property type="match status" value="1"/>
</dbReference>
<dbReference type="EMBL" id="CP101508">
    <property type="protein sequence ID" value="UTV28458.1"/>
    <property type="molecule type" value="Genomic_DNA"/>
</dbReference>
<feature type="short sequence motif" description="'HIGH' region" evidence="8">
    <location>
        <begin position="40"/>
        <end position="49"/>
    </location>
</feature>
<keyword evidence="5 8" id="KW-0648">Protein biosynthesis</keyword>
<dbReference type="InterPro" id="IPR054608">
    <property type="entry name" value="SYY-like_C"/>
</dbReference>
<accession>A0ABY5GHQ3</accession>
<sequence length="435" mass="47892">MTSEILQDLTQRGLIAQITHPETLAEALQSPQMVYCGFDPTAGSLHIGHLVPLLMLKRFQDAGHRTIALIGGATGMIGDPSFKAAERSLNEAGTVNQWVTDLSGQIARLMTPHLNAPLTLVNNADWLGPLDVITFFREVGKHFSVNAMVNKDSVRQRLARPDQGISFTEFSYSLLQAYDFTQLNERFGCRLQIGGNDQWGNIVSGIDLTRRLNQAQVFGLTLPLITKSDGTKFGKTESGAIWLDAGKTSPYAFYQFWLNTADADVYRFLRYYTFLSCEQIEAIEADDRAGGGKPQAQRVLAEELTRFVHGETGLASAQRITRALFGGEEHTGSNVQTLTLAELDQLAQDGLPCHEMAADLETPLDVVQLLIDAALADSKRVARELIAGGAVRINGERMTGEVVSPGLALFNHYLIVQRGKKQFRLFKLKSLCNHV</sequence>
<dbReference type="RefSeq" id="WP_255389773.1">
    <property type="nucleotide sequence ID" value="NZ_CP101508.1"/>
</dbReference>
<dbReference type="InterPro" id="IPR001412">
    <property type="entry name" value="aa-tRNA-synth_I_CS"/>
</dbReference>
<evidence type="ECO:0000256" key="8">
    <source>
        <dbReference type="HAMAP-Rule" id="MF_02006"/>
    </source>
</evidence>
<protein>
    <recommendedName>
        <fullName evidence="8">Tyrosine--tRNA ligase</fullName>
        <ecNumber evidence="8">6.1.1.1</ecNumber>
    </recommendedName>
    <alternativeName>
        <fullName evidence="8">Tyrosyl-tRNA synthetase</fullName>
        <shortName evidence="8">TyrRS</shortName>
    </alternativeName>
</protein>
<dbReference type="PRINTS" id="PR01040">
    <property type="entry name" value="TRNASYNTHTYR"/>
</dbReference>
<keyword evidence="8" id="KW-0963">Cytoplasm</keyword>
<dbReference type="InterPro" id="IPR002307">
    <property type="entry name" value="Tyr-tRNA-ligase"/>
</dbReference>
<feature type="binding site" evidence="8">
    <location>
        <position position="235"/>
    </location>
    <ligand>
        <name>ATP</name>
        <dbReference type="ChEBI" id="CHEBI:30616"/>
    </ligand>
</feature>
<comment type="subunit">
    <text evidence="8">Homodimer.</text>
</comment>
<feature type="binding site" evidence="8">
    <location>
        <position position="176"/>
    </location>
    <ligand>
        <name>L-tyrosine</name>
        <dbReference type="ChEBI" id="CHEBI:58315"/>
    </ligand>
</feature>
<keyword evidence="6 8" id="KW-0030">Aminoacyl-tRNA synthetase</keyword>
<keyword evidence="12" id="KW-1185">Reference proteome</keyword>
<dbReference type="Gene3D" id="3.40.50.620">
    <property type="entry name" value="HUPs"/>
    <property type="match status" value="1"/>
</dbReference>
<dbReference type="PROSITE" id="PS50889">
    <property type="entry name" value="S4"/>
    <property type="match status" value="1"/>
</dbReference>
<dbReference type="CDD" id="cd00805">
    <property type="entry name" value="TyrRS_core"/>
    <property type="match status" value="1"/>
</dbReference>
<keyword evidence="1 8" id="KW-0436">Ligase</keyword>
<dbReference type="SUPFAM" id="SSF55174">
    <property type="entry name" value="Alpha-L RNA-binding motif"/>
    <property type="match status" value="1"/>
</dbReference>
<keyword evidence="2 8" id="KW-0547">Nucleotide-binding</keyword>
<comment type="subcellular location">
    <subcellularLocation>
        <location evidence="8">Cytoplasm</location>
    </subcellularLocation>
</comment>
<comment type="function">
    <text evidence="8">Catalyzes the attachment of tyrosine to tRNA(Tyr) in a two-step reaction: tyrosine is first activated by ATP to form Tyr-AMP and then transferred to the acceptor end of tRNA(Tyr).</text>
</comment>
<dbReference type="InterPro" id="IPR014729">
    <property type="entry name" value="Rossmann-like_a/b/a_fold"/>
</dbReference>
<organism evidence="11 12">
    <name type="scientific">Photobacterium atrarenae</name>
    <dbReference type="NCBI Taxonomy" id="865757"/>
    <lineage>
        <taxon>Bacteria</taxon>
        <taxon>Pseudomonadati</taxon>
        <taxon>Pseudomonadota</taxon>
        <taxon>Gammaproteobacteria</taxon>
        <taxon>Vibrionales</taxon>
        <taxon>Vibrionaceae</taxon>
        <taxon>Photobacterium</taxon>
    </lineage>
</organism>
<dbReference type="Gene3D" id="1.10.240.10">
    <property type="entry name" value="Tyrosyl-Transfer RNA Synthetase"/>
    <property type="match status" value="1"/>
</dbReference>
<dbReference type="HAMAP" id="MF_02006">
    <property type="entry name" value="Tyr_tRNA_synth_type1"/>
    <property type="match status" value="1"/>
</dbReference>
<feature type="binding site" evidence="8">
    <location>
        <position position="172"/>
    </location>
    <ligand>
        <name>L-tyrosine</name>
        <dbReference type="ChEBI" id="CHEBI:58315"/>
    </ligand>
</feature>
<dbReference type="InterPro" id="IPR024107">
    <property type="entry name" value="Tyr-tRNA-ligase_bac_1"/>
</dbReference>
<dbReference type="SUPFAM" id="SSF52374">
    <property type="entry name" value="Nucleotidylyl transferase"/>
    <property type="match status" value="1"/>
</dbReference>
<comment type="similarity">
    <text evidence="8">Belongs to the class-I aminoacyl-tRNA synthetase family. TyrS type 1 subfamily.</text>
</comment>
<evidence type="ECO:0000313" key="11">
    <source>
        <dbReference type="EMBL" id="UTV28458.1"/>
    </source>
</evidence>
<evidence type="ECO:0000256" key="3">
    <source>
        <dbReference type="ARBA" id="ARBA00022840"/>
    </source>
</evidence>
<proteinExistence type="inferred from homology"/>
<comment type="catalytic activity">
    <reaction evidence="7 8">
        <text>tRNA(Tyr) + L-tyrosine + ATP = L-tyrosyl-tRNA(Tyr) + AMP + diphosphate + H(+)</text>
        <dbReference type="Rhea" id="RHEA:10220"/>
        <dbReference type="Rhea" id="RHEA-COMP:9706"/>
        <dbReference type="Rhea" id="RHEA-COMP:9707"/>
        <dbReference type="ChEBI" id="CHEBI:15378"/>
        <dbReference type="ChEBI" id="CHEBI:30616"/>
        <dbReference type="ChEBI" id="CHEBI:33019"/>
        <dbReference type="ChEBI" id="CHEBI:58315"/>
        <dbReference type="ChEBI" id="CHEBI:78442"/>
        <dbReference type="ChEBI" id="CHEBI:78536"/>
        <dbReference type="ChEBI" id="CHEBI:456215"/>
        <dbReference type="EC" id="6.1.1.1"/>
    </reaction>
</comment>
<dbReference type="InterPro" id="IPR002305">
    <property type="entry name" value="aa-tRNA-synth_Ic"/>
</dbReference>